<evidence type="ECO:0000313" key="2">
    <source>
        <dbReference type="EMBL" id="SFV69752.1"/>
    </source>
</evidence>
<dbReference type="Gene3D" id="1.20.120.160">
    <property type="entry name" value="HPT domain"/>
    <property type="match status" value="1"/>
</dbReference>
<dbReference type="GO" id="GO:0000160">
    <property type="term" value="P:phosphorelay signal transduction system"/>
    <property type="evidence" value="ECO:0007669"/>
    <property type="project" value="InterPro"/>
</dbReference>
<accession>A0A1W1CVQ0</accession>
<reference evidence="2" key="1">
    <citation type="submission" date="2016-10" db="EMBL/GenBank/DDBJ databases">
        <authorList>
            <person name="de Groot N.N."/>
        </authorList>
    </citation>
    <scope>NUCLEOTIDE SEQUENCE</scope>
</reference>
<protein>
    <submittedName>
        <fullName evidence="2">Antigen 332, putative</fullName>
    </submittedName>
</protein>
<proteinExistence type="predicted"/>
<name>A0A1W1CVQ0_9ZZZZ</name>
<dbReference type="InterPro" id="IPR036641">
    <property type="entry name" value="HPT_dom_sf"/>
</dbReference>
<sequence length="459" mass="52368">MYYLLNETNHIIAADADFLNLFDTTDINELTSKIAREEIELDFLQESELLLQNHNHTEVFSLKKTSLLSLIGKLTLVTLQEQKSQKPLSTEEENDDETIQIDTLLESEEVSEKEESLETLPLLEESEEILSLEEPALEEESSEKIEDIFDEDALFTIDLDETTSEETHTVTTEDTLKIQEENPDDILLPEAGLSMEITEITVDIEKASNAIGISTEDYTNFLNEFIDTALGLEKDLQQDDETTKENAVETLLQLSHVLHLPQIGEIIQKIEKSHGEEQQTLVKSFYGMLSHLTIQKESSKTETVNPDNQEEEKVELFDIQEKDTTIENTEPVKTKNENSFGTISLEDIHPIHFDFQLEEAANDLSLPVELIEEFVHDFIDQAHTETQKMLKAYEEGNLDAIQKIGHLLKGASSNLRINPLADTLYKIQFCEDPNNLELLIKDYWAHFLSLENQINVISN</sequence>
<feature type="domain" description="HPt" evidence="1">
    <location>
        <begin position="367"/>
        <end position="459"/>
    </location>
</feature>
<dbReference type="PROSITE" id="PS50894">
    <property type="entry name" value="HPT"/>
    <property type="match status" value="1"/>
</dbReference>
<dbReference type="InterPro" id="IPR008207">
    <property type="entry name" value="Sig_transdc_His_kin_Hpt_dom"/>
</dbReference>
<dbReference type="EMBL" id="FPHI01000044">
    <property type="protein sequence ID" value="SFV69752.1"/>
    <property type="molecule type" value="Genomic_DNA"/>
</dbReference>
<dbReference type="SUPFAM" id="SSF47226">
    <property type="entry name" value="Histidine-containing phosphotransfer domain, HPT domain"/>
    <property type="match status" value="1"/>
</dbReference>
<organism evidence="2">
    <name type="scientific">hydrothermal vent metagenome</name>
    <dbReference type="NCBI Taxonomy" id="652676"/>
    <lineage>
        <taxon>unclassified sequences</taxon>
        <taxon>metagenomes</taxon>
        <taxon>ecological metagenomes</taxon>
    </lineage>
</organism>
<dbReference type="AlphaFoldDB" id="A0A1W1CVQ0"/>
<evidence type="ECO:0000259" key="1">
    <source>
        <dbReference type="PROSITE" id="PS50894"/>
    </source>
</evidence>
<gene>
    <name evidence="2" type="ORF">MNB_SV-3-587</name>
</gene>